<comment type="caution">
    <text evidence="1">The sequence shown here is derived from an EMBL/GenBank/DDBJ whole genome shotgun (WGS) entry which is preliminary data.</text>
</comment>
<accession>A0A9X1B340</accession>
<sequence>MTSLEQVEISKYHNELVHDVRHLVQKYGRIMGWEVPELDEAEASKLILQALKNALADVEREQ</sequence>
<protein>
    <submittedName>
        <fullName evidence="1">Uncharacterized protein</fullName>
    </submittedName>
</protein>
<proteinExistence type="predicted"/>
<dbReference type="Proteomes" id="UP001138768">
    <property type="component" value="Unassembled WGS sequence"/>
</dbReference>
<dbReference type="AlphaFoldDB" id="A0A9X1B340"/>
<dbReference type="RefSeq" id="WP_200237488.1">
    <property type="nucleotide sequence ID" value="NZ_NRRY01000002.1"/>
</dbReference>
<keyword evidence="2" id="KW-1185">Reference proteome</keyword>
<organism evidence="1 2">
    <name type="scientific">Lamprobacter modestohalophilus</name>
    <dbReference type="NCBI Taxonomy" id="1064514"/>
    <lineage>
        <taxon>Bacteria</taxon>
        <taxon>Pseudomonadati</taxon>
        <taxon>Pseudomonadota</taxon>
        <taxon>Gammaproteobacteria</taxon>
        <taxon>Chromatiales</taxon>
        <taxon>Chromatiaceae</taxon>
        <taxon>Lamprobacter</taxon>
    </lineage>
</organism>
<name>A0A9X1B340_9GAMM</name>
<evidence type="ECO:0000313" key="2">
    <source>
        <dbReference type="Proteomes" id="UP001138768"/>
    </source>
</evidence>
<gene>
    <name evidence="1" type="ORF">CKO42_01745</name>
</gene>
<reference evidence="1 2" key="1">
    <citation type="journal article" date="2020" name="Microorganisms">
        <title>Osmotic Adaptation and Compatible Solute Biosynthesis of Phototrophic Bacteria as Revealed from Genome Analyses.</title>
        <authorList>
            <person name="Imhoff J.F."/>
            <person name="Rahn T."/>
            <person name="Kunzel S."/>
            <person name="Keller A."/>
            <person name="Neulinger S.C."/>
        </authorList>
    </citation>
    <scope>NUCLEOTIDE SEQUENCE [LARGE SCALE GENOMIC DNA]</scope>
    <source>
        <strain evidence="1 2">DSM 25653</strain>
    </source>
</reference>
<evidence type="ECO:0000313" key="1">
    <source>
        <dbReference type="EMBL" id="MBK1617192.1"/>
    </source>
</evidence>
<dbReference type="EMBL" id="NRRY01000002">
    <property type="protein sequence ID" value="MBK1617192.1"/>
    <property type="molecule type" value="Genomic_DNA"/>
</dbReference>